<gene>
    <name evidence="6" type="primary">resA_60</name>
    <name evidence="6" type="ORF">SDC9_66552</name>
</gene>
<evidence type="ECO:0000259" key="5">
    <source>
        <dbReference type="PROSITE" id="PS51352"/>
    </source>
</evidence>
<organism evidence="6">
    <name type="scientific">bioreactor metagenome</name>
    <dbReference type="NCBI Taxonomy" id="1076179"/>
    <lineage>
        <taxon>unclassified sequences</taxon>
        <taxon>metagenomes</taxon>
        <taxon>ecological metagenomes</taxon>
    </lineage>
</organism>
<dbReference type="AlphaFoldDB" id="A0A644Y0R5"/>
<keyword evidence="4" id="KW-0676">Redox-active center</keyword>
<dbReference type="SUPFAM" id="SSF52833">
    <property type="entry name" value="Thioredoxin-like"/>
    <property type="match status" value="1"/>
</dbReference>
<evidence type="ECO:0000256" key="4">
    <source>
        <dbReference type="ARBA" id="ARBA00023284"/>
    </source>
</evidence>
<proteinExistence type="predicted"/>
<dbReference type="InterPro" id="IPR036249">
    <property type="entry name" value="Thioredoxin-like_sf"/>
</dbReference>
<dbReference type="PROSITE" id="PS51352">
    <property type="entry name" value="THIOREDOXIN_2"/>
    <property type="match status" value="1"/>
</dbReference>
<evidence type="ECO:0000313" key="6">
    <source>
        <dbReference type="EMBL" id="MPM20123.1"/>
    </source>
</evidence>
<dbReference type="InterPro" id="IPR013740">
    <property type="entry name" value="Redoxin"/>
</dbReference>
<dbReference type="InterPro" id="IPR013766">
    <property type="entry name" value="Thioredoxin_domain"/>
</dbReference>
<comment type="caution">
    <text evidence="6">The sequence shown here is derived from an EMBL/GenBank/DDBJ whole genome shotgun (WGS) entry which is preliminary data.</text>
</comment>
<protein>
    <submittedName>
        <fullName evidence="6">Thiol-disulfide oxidoreductase ResA</fullName>
    </submittedName>
</protein>
<keyword evidence="2" id="KW-0201">Cytochrome c-type biogenesis</keyword>
<sequence length="332" mass="37667">MRKILILISLIIISGTADAQFKLSGKIRSLRPVVLSVTDLNGNRILEESIASGVEFSTSEITLRRDLYLLEIGELKRYMILENRPVHVRGFLDDRKPENTNLVYDGLDLNNQFESASKEFVRSAKGSYNWDSVNDLYDPLVLTSIIYTNKNFFQAKTDIVGGLIERLNDSDTTSLVIKNLITMKSKMDNYSEGALLVDFNLPDRNGNQYNTASFKGKFILLDFWASWCGPCRAEMKSLHKIYEELKGDDLVFISISLDDNRSDWIKALDADNIPWLALWDEDGFDKSKLKEQFGFSAIPFIVLIGKDGKVAARNLRGEDVKNAISELRKNTK</sequence>
<dbReference type="GO" id="GO:0030313">
    <property type="term" value="C:cell envelope"/>
    <property type="evidence" value="ECO:0007669"/>
    <property type="project" value="UniProtKB-SubCell"/>
</dbReference>
<dbReference type="PANTHER" id="PTHR42852:SF6">
    <property type="entry name" value="THIOL:DISULFIDE INTERCHANGE PROTEIN DSBE"/>
    <property type="match status" value="1"/>
</dbReference>
<feature type="domain" description="Thioredoxin" evidence="5">
    <location>
        <begin position="190"/>
        <end position="332"/>
    </location>
</feature>
<dbReference type="InterPro" id="IPR017937">
    <property type="entry name" value="Thioredoxin_CS"/>
</dbReference>
<reference evidence="6" key="1">
    <citation type="submission" date="2019-08" db="EMBL/GenBank/DDBJ databases">
        <authorList>
            <person name="Kucharzyk K."/>
            <person name="Murdoch R.W."/>
            <person name="Higgins S."/>
            <person name="Loffler F."/>
        </authorList>
    </citation>
    <scope>NUCLEOTIDE SEQUENCE</scope>
</reference>
<dbReference type="InterPro" id="IPR050553">
    <property type="entry name" value="Thioredoxin_ResA/DsbE_sf"/>
</dbReference>
<evidence type="ECO:0000256" key="2">
    <source>
        <dbReference type="ARBA" id="ARBA00022748"/>
    </source>
</evidence>
<name>A0A644Y0R5_9ZZZZ</name>
<dbReference type="Pfam" id="PF08534">
    <property type="entry name" value="Redoxin"/>
    <property type="match status" value="1"/>
</dbReference>
<dbReference type="PANTHER" id="PTHR42852">
    <property type="entry name" value="THIOL:DISULFIDE INTERCHANGE PROTEIN DSBE"/>
    <property type="match status" value="1"/>
</dbReference>
<dbReference type="EMBL" id="VSSQ01003317">
    <property type="protein sequence ID" value="MPM20123.1"/>
    <property type="molecule type" value="Genomic_DNA"/>
</dbReference>
<keyword evidence="3" id="KW-1015">Disulfide bond</keyword>
<dbReference type="CDD" id="cd02966">
    <property type="entry name" value="TlpA_like_family"/>
    <property type="match status" value="1"/>
</dbReference>
<dbReference type="GO" id="GO:0017004">
    <property type="term" value="P:cytochrome complex assembly"/>
    <property type="evidence" value="ECO:0007669"/>
    <property type="project" value="UniProtKB-KW"/>
</dbReference>
<evidence type="ECO:0000256" key="1">
    <source>
        <dbReference type="ARBA" id="ARBA00004196"/>
    </source>
</evidence>
<accession>A0A644Y0R5</accession>
<dbReference type="PROSITE" id="PS00194">
    <property type="entry name" value="THIOREDOXIN_1"/>
    <property type="match status" value="1"/>
</dbReference>
<dbReference type="Gene3D" id="3.40.30.10">
    <property type="entry name" value="Glutaredoxin"/>
    <property type="match status" value="1"/>
</dbReference>
<comment type="subcellular location">
    <subcellularLocation>
        <location evidence="1">Cell envelope</location>
    </subcellularLocation>
</comment>
<evidence type="ECO:0000256" key="3">
    <source>
        <dbReference type="ARBA" id="ARBA00023157"/>
    </source>
</evidence>